<feature type="domain" description="AB hydrolase-1" evidence="1">
    <location>
        <begin position="5"/>
        <end position="219"/>
    </location>
</feature>
<dbReference type="Gene3D" id="3.40.50.1820">
    <property type="entry name" value="alpha/beta hydrolase"/>
    <property type="match status" value="1"/>
</dbReference>
<evidence type="ECO:0000313" key="3">
    <source>
        <dbReference type="Proteomes" id="UP000249524"/>
    </source>
</evidence>
<dbReference type="Pfam" id="PF12697">
    <property type="entry name" value="Abhydrolase_6"/>
    <property type="match status" value="1"/>
</dbReference>
<evidence type="ECO:0000259" key="1">
    <source>
        <dbReference type="Pfam" id="PF12697"/>
    </source>
</evidence>
<dbReference type="OrthoDB" id="2972445at2"/>
<dbReference type="EMBL" id="QFYS01000001">
    <property type="protein sequence ID" value="RAK68657.1"/>
    <property type="molecule type" value="Genomic_DNA"/>
</dbReference>
<dbReference type="RefSeq" id="WP_111274149.1">
    <property type="nucleotide sequence ID" value="NZ_QFYS01000001.1"/>
</dbReference>
<keyword evidence="3" id="KW-1185">Reference proteome</keyword>
<comment type="caution">
    <text evidence="2">The sequence shown here is derived from an EMBL/GenBank/DDBJ whole genome shotgun (WGS) entry which is preliminary data.</text>
</comment>
<proteinExistence type="predicted"/>
<reference evidence="2 3" key="1">
    <citation type="submission" date="2018-05" db="EMBL/GenBank/DDBJ databases">
        <authorList>
            <person name="Lanie J.A."/>
            <person name="Ng W.-L."/>
            <person name="Kazmierczak K.M."/>
            <person name="Andrzejewski T.M."/>
            <person name="Davidsen T.M."/>
            <person name="Wayne K.J."/>
            <person name="Tettelin H."/>
            <person name="Glass J.I."/>
            <person name="Rusch D."/>
            <person name="Podicherti R."/>
            <person name="Tsui H.-C.T."/>
            <person name="Winkler M.E."/>
        </authorList>
    </citation>
    <scope>NUCLEOTIDE SEQUENCE [LARGE SCALE GENOMIC DNA]</scope>
    <source>
        <strain evidence="2 3">BUT-10</strain>
    </source>
</reference>
<gene>
    <name evidence="2" type="ORF">DJ019_01140</name>
</gene>
<dbReference type="SUPFAM" id="SSF53474">
    <property type="entry name" value="alpha/beta-Hydrolases"/>
    <property type="match status" value="1"/>
</dbReference>
<evidence type="ECO:0000313" key="2">
    <source>
        <dbReference type="EMBL" id="RAK68657.1"/>
    </source>
</evidence>
<protein>
    <submittedName>
        <fullName evidence="2">Alpha/beta hydrolase</fullName>
    </submittedName>
</protein>
<dbReference type="InterPro" id="IPR000073">
    <property type="entry name" value="AB_hydrolase_1"/>
</dbReference>
<dbReference type="GO" id="GO:0016787">
    <property type="term" value="F:hydrolase activity"/>
    <property type="evidence" value="ECO:0007669"/>
    <property type="project" value="UniProtKB-KW"/>
</dbReference>
<name>A0A328BNR5_9CAUL</name>
<keyword evidence="2" id="KW-0378">Hydrolase</keyword>
<accession>A0A328BNR5</accession>
<sequence>MTARLVLLHSPLLGPLSWRPVAAALAAQGRAVEAPAWPRLSTLGEDCYAALANSMGATLAAGGPAIVVAHSGAGALIPSVAALAKGVLQGVIYCDAILPHPGLSWFDTAPPQLASQLRAGAEAGRLPSWDRWWPPGALERLIPDFVQRTALIDELEPIPVGYFEELAPELPLSVPAAYLQLSGAYIEEAQIAGRKGWPVVRLPLHHLAMLTHAEAVANAIQGLSMRLEPTDG</sequence>
<dbReference type="Proteomes" id="UP000249524">
    <property type="component" value="Unassembled WGS sequence"/>
</dbReference>
<organism evidence="2 3">
    <name type="scientific">Phenylobacterium kunshanense</name>
    <dbReference type="NCBI Taxonomy" id="1445034"/>
    <lineage>
        <taxon>Bacteria</taxon>
        <taxon>Pseudomonadati</taxon>
        <taxon>Pseudomonadota</taxon>
        <taxon>Alphaproteobacteria</taxon>
        <taxon>Caulobacterales</taxon>
        <taxon>Caulobacteraceae</taxon>
        <taxon>Phenylobacterium</taxon>
    </lineage>
</organism>
<dbReference type="InterPro" id="IPR029058">
    <property type="entry name" value="AB_hydrolase_fold"/>
</dbReference>
<dbReference type="AlphaFoldDB" id="A0A328BNR5"/>